<keyword evidence="6" id="KW-0735">Signal-anchor</keyword>
<name>A0A9W9AMB4_9AGAR</name>
<dbReference type="GO" id="GO:0016758">
    <property type="term" value="F:hexosyltransferase activity"/>
    <property type="evidence" value="ECO:0007669"/>
    <property type="project" value="InterPro"/>
</dbReference>
<comment type="subcellular location">
    <subcellularLocation>
        <location evidence="1">Golgi apparatus membrane</location>
        <topology evidence="1">Single-pass type II membrane protein</topology>
    </subcellularLocation>
</comment>
<comment type="caution">
    <text evidence="12">The sequence shown here is derived from an EMBL/GenBank/DDBJ whole genome shotgun (WGS) entry which is preliminary data.</text>
</comment>
<evidence type="ECO:0000256" key="6">
    <source>
        <dbReference type="ARBA" id="ARBA00022968"/>
    </source>
</evidence>
<keyword evidence="5 11" id="KW-0812">Transmembrane</keyword>
<feature type="compositionally biased region" description="Low complexity" evidence="10">
    <location>
        <begin position="49"/>
        <end position="71"/>
    </location>
</feature>
<evidence type="ECO:0000256" key="5">
    <source>
        <dbReference type="ARBA" id="ARBA00022692"/>
    </source>
</evidence>
<evidence type="ECO:0000256" key="7">
    <source>
        <dbReference type="ARBA" id="ARBA00022989"/>
    </source>
</evidence>
<feature type="compositionally biased region" description="Basic and acidic residues" evidence="10">
    <location>
        <begin position="1"/>
        <end position="16"/>
    </location>
</feature>
<keyword evidence="7 11" id="KW-1133">Transmembrane helix</keyword>
<evidence type="ECO:0000256" key="10">
    <source>
        <dbReference type="SAM" id="MobiDB-lite"/>
    </source>
</evidence>
<dbReference type="InterPro" id="IPR002659">
    <property type="entry name" value="Glyco_trans_31"/>
</dbReference>
<evidence type="ECO:0000256" key="11">
    <source>
        <dbReference type="SAM" id="Phobius"/>
    </source>
</evidence>
<comment type="similarity">
    <text evidence="2">Belongs to the glycosyltransferase 31 family.</text>
</comment>
<evidence type="ECO:0000256" key="1">
    <source>
        <dbReference type="ARBA" id="ARBA00004323"/>
    </source>
</evidence>
<dbReference type="EMBL" id="JANVFS010000011">
    <property type="protein sequence ID" value="KAJ4484735.1"/>
    <property type="molecule type" value="Genomic_DNA"/>
</dbReference>
<dbReference type="GO" id="GO:0051072">
    <property type="term" value="P:4,6-pyruvylated galactose residue biosynthetic process"/>
    <property type="evidence" value="ECO:0007669"/>
    <property type="project" value="TreeGrafter"/>
</dbReference>
<reference evidence="12" key="2">
    <citation type="journal article" date="2023" name="Proc. Natl. Acad. Sci. U.S.A.">
        <title>A global phylogenomic analysis of the shiitake genus Lentinula.</title>
        <authorList>
            <person name="Sierra-Patev S."/>
            <person name="Min B."/>
            <person name="Naranjo-Ortiz M."/>
            <person name="Looney B."/>
            <person name="Konkel Z."/>
            <person name="Slot J.C."/>
            <person name="Sakamoto Y."/>
            <person name="Steenwyk J.L."/>
            <person name="Rokas A."/>
            <person name="Carro J."/>
            <person name="Camarero S."/>
            <person name="Ferreira P."/>
            <person name="Molpeceres G."/>
            <person name="Ruiz-Duenas F.J."/>
            <person name="Serrano A."/>
            <person name="Henrissat B."/>
            <person name="Drula E."/>
            <person name="Hughes K.W."/>
            <person name="Mata J.L."/>
            <person name="Ishikawa N.K."/>
            <person name="Vargas-Isla R."/>
            <person name="Ushijima S."/>
            <person name="Smith C.A."/>
            <person name="Donoghue J."/>
            <person name="Ahrendt S."/>
            <person name="Andreopoulos W."/>
            <person name="He G."/>
            <person name="LaButti K."/>
            <person name="Lipzen A."/>
            <person name="Ng V."/>
            <person name="Riley R."/>
            <person name="Sandor L."/>
            <person name="Barry K."/>
            <person name="Martinez A.T."/>
            <person name="Xiao Y."/>
            <person name="Gibbons J.G."/>
            <person name="Terashima K."/>
            <person name="Grigoriev I.V."/>
            <person name="Hibbett D."/>
        </authorList>
    </citation>
    <scope>NUCLEOTIDE SEQUENCE</scope>
    <source>
        <strain evidence="12">Sp2 HRB7682 ss15</strain>
    </source>
</reference>
<keyword evidence="8" id="KW-0333">Golgi apparatus</keyword>
<protein>
    <recommendedName>
        <fullName evidence="14">Glycosyltransferase family 31 protein</fullName>
    </recommendedName>
</protein>
<feature type="region of interest" description="Disordered" evidence="10">
    <location>
        <begin position="405"/>
        <end position="431"/>
    </location>
</feature>
<evidence type="ECO:0000256" key="9">
    <source>
        <dbReference type="ARBA" id="ARBA00023136"/>
    </source>
</evidence>
<dbReference type="PANTHER" id="PTHR11214">
    <property type="entry name" value="BETA-1,3-N-ACETYLGLUCOSAMINYLTRANSFERASE"/>
    <property type="match status" value="1"/>
</dbReference>
<evidence type="ECO:0000256" key="2">
    <source>
        <dbReference type="ARBA" id="ARBA00008661"/>
    </source>
</evidence>
<keyword evidence="3" id="KW-0328">Glycosyltransferase</keyword>
<evidence type="ECO:0000256" key="4">
    <source>
        <dbReference type="ARBA" id="ARBA00022679"/>
    </source>
</evidence>
<keyword evidence="4" id="KW-0808">Transferase</keyword>
<gene>
    <name evidence="12" type="ORF">C8J55DRAFT_508901</name>
</gene>
<evidence type="ECO:0000256" key="3">
    <source>
        <dbReference type="ARBA" id="ARBA00022676"/>
    </source>
</evidence>
<dbReference type="GO" id="GO:0000139">
    <property type="term" value="C:Golgi membrane"/>
    <property type="evidence" value="ECO:0007669"/>
    <property type="project" value="UniProtKB-SubCell"/>
</dbReference>
<feature type="region of interest" description="Disordered" evidence="10">
    <location>
        <begin position="1"/>
        <end position="72"/>
    </location>
</feature>
<dbReference type="Proteomes" id="UP001150238">
    <property type="component" value="Unassembled WGS sequence"/>
</dbReference>
<dbReference type="AlphaFoldDB" id="A0A9W9AMB4"/>
<organism evidence="12 13">
    <name type="scientific">Lentinula lateritia</name>
    <dbReference type="NCBI Taxonomy" id="40482"/>
    <lineage>
        <taxon>Eukaryota</taxon>
        <taxon>Fungi</taxon>
        <taxon>Dikarya</taxon>
        <taxon>Basidiomycota</taxon>
        <taxon>Agaricomycotina</taxon>
        <taxon>Agaricomycetes</taxon>
        <taxon>Agaricomycetidae</taxon>
        <taxon>Agaricales</taxon>
        <taxon>Marasmiineae</taxon>
        <taxon>Omphalotaceae</taxon>
        <taxon>Lentinula</taxon>
    </lineage>
</organism>
<evidence type="ECO:0008006" key="14">
    <source>
        <dbReference type="Google" id="ProtNLM"/>
    </source>
</evidence>
<evidence type="ECO:0000256" key="8">
    <source>
        <dbReference type="ARBA" id="ARBA00023034"/>
    </source>
</evidence>
<evidence type="ECO:0000313" key="12">
    <source>
        <dbReference type="EMBL" id="KAJ4484735.1"/>
    </source>
</evidence>
<dbReference type="PANTHER" id="PTHR11214:SF333">
    <property type="entry name" value="GLYCOSYLTRANSFERASE FAMILY 31 PROTEIN"/>
    <property type="match status" value="1"/>
</dbReference>
<keyword evidence="9 11" id="KW-0472">Membrane</keyword>
<reference evidence="12" key="1">
    <citation type="submission" date="2022-08" db="EMBL/GenBank/DDBJ databases">
        <authorList>
            <consortium name="DOE Joint Genome Institute"/>
            <person name="Min B."/>
            <person name="Riley R."/>
            <person name="Sierra-Patev S."/>
            <person name="Naranjo-Ortiz M."/>
            <person name="Looney B."/>
            <person name="Konkel Z."/>
            <person name="Slot J.C."/>
            <person name="Sakamoto Y."/>
            <person name="Steenwyk J.L."/>
            <person name="Rokas A."/>
            <person name="Carro J."/>
            <person name="Camarero S."/>
            <person name="Ferreira P."/>
            <person name="Molpeceres G."/>
            <person name="Ruiz-Duenas F.J."/>
            <person name="Serrano A."/>
            <person name="Henrissat B."/>
            <person name="Drula E."/>
            <person name="Hughes K.W."/>
            <person name="Mata J.L."/>
            <person name="Ishikawa N.K."/>
            <person name="Vargas-Isla R."/>
            <person name="Ushijima S."/>
            <person name="Smith C.A."/>
            <person name="Ahrendt S."/>
            <person name="Andreopoulos W."/>
            <person name="He G."/>
            <person name="Labutti K."/>
            <person name="Lipzen A."/>
            <person name="Ng V."/>
            <person name="Sandor L."/>
            <person name="Barry K."/>
            <person name="Martinez A.T."/>
            <person name="Xiao Y."/>
            <person name="Gibbons J.G."/>
            <person name="Terashima K."/>
            <person name="Hibbett D.S."/>
            <person name="Grigoriev I.V."/>
        </authorList>
    </citation>
    <scope>NUCLEOTIDE SEQUENCE</scope>
    <source>
        <strain evidence="12">Sp2 HRB7682 ss15</strain>
    </source>
</reference>
<evidence type="ECO:0000313" key="13">
    <source>
        <dbReference type="Proteomes" id="UP001150238"/>
    </source>
</evidence>
<sequence>MPHSVELVDTRSRPSYEEDYTSSSSSESTHMSRFQSRRSHFLLPPSPVPSGHSSVASSASSTPIPSRSGSPLPQFLVNSRPVLSTTSDTDSDPTTATPLRNRNLWRQERRSWWQISRRSRRRHGRTWRFLNRWAKRIVRHPLFPRQPITIVLSLILLSLFAILLTLFLIYILNPDKDPLPWRAYCSMPSMNSPPDPINPSLYHDPFHNYSIGMSAPSFPHDELDTLPPAGLFVGVFSTDLAFERRALVRSTWASHPRSREGAGDGDDGVGTSRTIVRFILGQPRKDWERRIQLEMEEYHDIIILPVAENMNAGKSHTYFSWASINAWVPPVYMKTPVPPPLFSYSNASKHPPPLASHDPSDAWQDLSSPQPQAWVRPDFVVKVDDDAFVMLAELEARLRLEMHAKPPVDGSSSQRNTIHRRSDTLPRHNNGSYRKLLNVQTNTYSTFQDQDPLIYWGYLVTNRLHRFMAGELYALSWSLVDWVARDPSVKELTRGAEDKQTAKWMKMHPEAEKVRWISERCWIYDHPRAGTVYGHGFLFPSEVRRVRKSMSSALKRLLQFEASSSLPSSLSWDTEMQAISLPSSSDSEQFDSNELLTPYGATPASWAQSSVSTFHVRYTPPVSDLGTLESIEALVEGSEMSSIQPDTTSSLSTTSTQDAVSRAWANREGRNARYEGKRVGGTIVVHYIKQNTWFLETALALLEGEDYTQAESQKQDILEDCDSDETQNIFDGQRTIGSLDLPFATYAETVRYGRR</sequence>
<accession>A0A9W9AMB4</accession>
<proteinExistence type="inferred from homology"/>
<feature type="transmembrane region" description="Helical" evidence="11">
    <location>
        <begin position="148"/>
        <end position="172"/>
    </location>
</feature>